<dbReference type="Gene3D" id="2.40.10.10">
    <property type="entry name" value="Trypsin-like serine proteases"/>
    <property type="match status" value="1"/>
</dbReference>
<keyword evidence="2" id="KW-0732">Signal</keyword>
<organism evidence="3 4">
    <name type="scientific">Sorangium cellulosum</name>
    <name type="common">Polyangium cellulosum</name>
    <dbReference type="NCBI Taxonomy" id="56"/>
    <lineage>
        <taxon>Bacteria</taxon>
        <taxon>Pseudomonadati</taxon>
        <taxon>Myxococcota</taxon>
        <taxon>Polyangia</taxon>
        <taxon>Polyangiales</taxon>
        <taxon>Polyangiaceae</taxon>
        <taxon>Sorangium</taxon>
    </lineage>
</organism>
<evidence type="ECO:0000313" key="4">
    <source>
        <dbReference type="Proteomes" id="UP000238348"/>
    </source>
</evidence>
<dbReference type="AlphaFoldDB" id="A0A2L0ET69"/>
<feature type="region of interest" description="Disordered" evidence="1">
    <location>
        <begin position="20"/>
        <end position="51"/>
    </location>
</feature>
<dbReference type="Pfam" id="PF13365">
    <property type="entry name" value="Trypsin_2"/>
    <property type="match status" value="1"/>
</dbReference>
<dbReference type="InterPro" id="IPR043504">
    <property type="entry name" value="Peptidase_S1_PA_chymotrypsin"/>
</dbReference>
<protein>
    <recommendedName>
        <fullName evidence="5">Serine protease</fullName>
    </recommendedName>
</protein>
<sequence>MNLCFFSLSLSLLMTAACQRSAPSPSDPPPAQPTNSASPVAPAEPWASRPPREWPQLVLTNHAEFHGHTALQGASAFLVRTQDGRTLAATAKHLLGQNGGVDPEVSVVALDGAIRSWRLFPRTLEDQFVEAGKVAAPGLDDPKLDWLLLTLKDTGKPLPATPLRLRPRPVEVGEDIYLVGCPYIEEPCKQNVYAGKVTARNGHRFRYDVDPPVDLRGFSGAPAIDRAGHVVGVIMLWFQPRKQDEKFLEAGGEDAASVYPRVEPRR</sequence>
<evidence type="ECO:0000256" key="1">
    <source>
        <dbReference type="SAM" id="MobiDB-lite"/>
    </source>
</evidence>
<dbReference type="InterPro" id="IPR009003">
    <property type="entry name" value="Peptidase_S1_PA"/>
</dbReference>
<evidence type="ECO:0000256" key="2">
    <source>
        <dbReference type="SAM" id="SignalP"/>
    </source>
</evidence>
<feature type="signal peptide" evidence="2">
    <location>
        <begin position="1"/>
        <end position="22"/>
    </location>
</feature>
<evidence type="ECO:0008006" key="5">
    <source>
        <dbReference type="Google" id="ProtNLM"/>
    </source>
</evidence>
<gene>
    <name evidence="3" type="ORF">SOCE26_039050</name>
</gene>
<dbReference type="SUPFAM" id="SSF50494">
    <property type="entry name" value="Trypsin-like serine proteases"/>
    <property type="match status" value="1"/>
</dbReference>
<name>A0A2L0ET69_SORCE</name>
<evidence type="ECO:0000313" key="3">
    <source>
        <dbReference type="EMBL" id="AUX42472.1"/>
    </source>
</evidence>
<dbReference type="Proteomes" id="UP000238348">
    <property type="component" value="Chromosome"/>
</dbReference>
<proteinExistence type="predicted"/>
<reference evidence="3 4" key="1">
    <citation type="submission" date="2015-09" db="EMBL/GenBank/DDBJ databases">
        <title>Sorangium comparison.</title>
        <authorList>
            <person name="Zaburannyi N."/>
            <person name="Bunk B."/>
            <person name="Overmann J."/>
            <person name="Mueller R."/>
        </authorList>
    </citation>
    <scope>NUCLEOTIDE SEQUENCE [LARGE SCALE GENOMIC DNA]</scope>
    <source>
        <strain evidence="3 4">So ce26</strain>
    </source>
</reference>
<dbReference type="EMBL" id="CP012673">
    <property type="protein sequence ID" value="AUX42472.1"/>
    <property type="molecule type" value="Genomic_DNA"/>
</dbReference>
<accession>A0A2L0ET69</accession>
<feature type="chain" id="PRO_5014875541" description="Serine protease" evidence="2">
    <location>
        <begin position="23"/>
        <end position="266"/>
    </location>
</feature>